<evidence type="ECO:0000313" key="2">
    <source>
        <dbReference type="Proteomes" id="UP001239111"/>
    </source>
</evidence>
<keyword evidence="2" id="KW-1185">Reference proteome</keyword>
<protein>
    <submittedName>
        <fullName evidence="1">Uncharacterized protein</fullName>
    </submittedName>
</protein>
<dbReference type="Proteomes" id="UP001239111">
    <property type="component" value="Chromosome 1"/>
</dbReference>
<comment type="caution">
    <text evidence="1">The sequence shown here is derived from an EMBL/GenBank/DDBJ whole genome shotgun (WGS) entry which is preliminary data.</text>
</comment>
<organism evidence="1 2">
    <name type="scientific">Eretmocerus hayati</name>
    <dbReference type="NCBI Taxonomy" id="131215"/>
    <lineage>
        <taxon>Eukaryota</taxon>
        <taxon>Metazoa</taxon>
        <taxon>Ecdysozoa</taxon>
        <taxon>Arthropoda</taxon>
        <taxon>Hexapoda</taxon>
        <taxon>Insecta</taxon>
        <taxon>Pterygota</taxon>
        <taxon>Neoptera</taxon>
        <taxon>Endopterygota</taxon>
        <taxon>Hymenoptera</taxon>
        <taxon>Apocrita</taxon>
        <taxon>Proctotrupomorpha</taxon>
        <taxon>Chalcidoidea</taxon>
        <taxon>Aphelinidae</taxon>
        <taxon>Aphelininae</taxon>
        <taxon>Eretmocerus</taxon>
    </lineage>
</organism>
<name>A0ACC2PPD7_9HYME</name>
<accession>A0ACC2PPD7</accession>
<evidence type="ECO:0000313" key="1">
    <source>
        <dbReference type="EMBL" id="KAJ8684671.1"/>
    </source>
</evidence>
<sequence>MNDLTGEDIVLRAALILRKSIVSIEKKPLLNDLKTSSITEGECDIPKISDDFVKTMLRGDLSRHLKNERGQSRTNSISQDLLYAVMNSQIEPSKHVVLRMTLKRLTNSRRVIDIVKHYGHCSSYSTLEGNETEVTYSSPGSSDWCSPDIKRKKDLYTGVVWDNHDGLVDTINIEGTSHDTVGIIHQLVDDGSQSTDEIDDISTQLLDHETSRKNSSRPGRRRRMYEVIESELESYPKKPRLADHLFRRSSIPQFPKSSNLKSIRQTDFLLLLSHISWK</sequence>
<dbReference type="EMBL" id="CM056741">
    <property type="protein sequence ID" value="KAJ8684671.1"/>
    <property type="molecule type" value="Genomic_DNA"/>
</dbReference>
<proteinExistence type="predicted"/>
<gene>
    <name evidence="1" type="ORF">QAD02_020464</name>
</gene>
<reference evidence="1" key="1">
    <citation type="submission" date="2023-04" db="EMBL/GenBank/DDBJ databases">
        <title>A chromosome-level genome assembly of the parasitoid wasp Eretmocerus hayati.</title>
        <authorList>
            <person name="Zhong Y."/>
            <person name="Liu S."/>
            <person name="Liu Y."/>
        </authorList>
    </citation>
    <scope>NUCLEOTIDE SEQUENCE</scope>
    <source>
        <strain evidence="1">ZJU_SS_LIU_2023</strain>
    </source>
</reference>